<sequence>MQEGVKGTEGENSLLLHGDSKEGKFWTVSEELQALPVEEVRESSIAAVSQSSTPSSTDPSRGTTSRARNAYSKDFQPLSNPSKALRKKMKFKKKKKRKK</sequence>
<reference evidence="3" key="2">
    <citation type="submission" date="2017-12" db="EMBL/GenBank/DDBJ databases">
        <title>Genome sequence of the Bar-tailed Godwit (Limosa lapponica baueri).</title>
        <authorList>
            <person name="Lima N.C.B."/>
            <person name="Parody-Merino A.M."/>
            <person name="Battley P.F."/>
            <person name="Fidler A.E."/>
            <person name="Prosdocimi F."/>
        </authorList>
    </citation>
    <scope>NUCLEOTIDE SEQUENCE [LARGE SCALE GENOMIC DNA]</scope>
</reference>
<feature type="region of interest" description="Disordered" evidence="1">
    <location>
        <begin position="1"/>
        <end position="20"/>
    </location>
</feature>
<feature type="compositionally biased region" description="Basic residues" evidence="1">
    <location>
        <begin position="84"/>
        <end position="99"/>
    </location>
</feature>
<keyword evidence="3" id="KW-1185">Reference proteome</keyword>
<dbReference type="Proteomes" id="UP000233556">
    <property type="component" value="Unassembled WGS sequence"/>
</dbReference>
<evidence type="ECO:0000313" key="3">
    <source>
        <dbReference type="Proteomes" id="UP000233556"/>
    </source>
</evidence>
<dbReference type="AlphaFoldDB" id="A0A2I0TZ94"/>
<accession>A0A2I0TZ94</accession>
<organism evidence="2 3">
    <name type="scientific">Limosa lapponica baueri</name>
    <dbReference type="NCBI Taxonomy" id="1758121"/>
    <lineage>
        <taxon>Eukaryota</taxon>
        <taxon>Metazoa</taxon>
        <taxon>Chordata</taxon>
        <taxon>Craniata</taxon>
        <taxon>Vertebrata</taxon>
        <taxon>Euteleostomi</taxon>
        <taxon>Archelosauria</taxon>
        <taxon>Archosauria</taxon>
        <taxon>Dinosauria</taxon>
        <taxon>Saurischia</taxon>
        <taxon>Theropoda</taxon>
        <taxon>Coelurosauria</taxon>
        <taxon>Aves</taxon>
        <taxon>Neognathae</taxon>
        <taxon>Neoaves</taxon>
        <taxon>Charadriiformes</taxon>
        <taxon>Scolopacidae</taxon>
        <taxon>Limosa</taxon>
    </lineage>
</organism>
<gene>
    <name evidence="2" type="ORF">llap_10614</name>
</gene>
<dbReference type="EMBL" id="KZ506579">
    <property type="protein sequence ID" value="PKU39089.1"/>
    <property type="molecule type" value="Genomic_DNA"/>
</dbReference>
<feature type="compositionally biased region" description="Low complexity" evidence="1">
    <location>
        <begin position="44"/>
        <end position="65"/>
    </location>
</feature>
<protein>
    <submittedName>
        <fullName evidence="2">Uncharacterized protein</fullName>
    </submittedName>
</protein>
<proteinExistence type="predicted"/>
<reference evidence="3" key="1">
    <citation type="submission" date="2017-11" db="EMBL/GenBank/DDBJ databases">
        <authorList>
            <person name="Lima N.C."/>
            <person name="Parody-Merino A.M."/>
            <person name="Battley P.F."/>
            <person name="Fidler A.E."/>
            <person name="Prosdocimi F."/>
        </authorList>
    </citation>
    <scope>NUCLEOTIDE SEQUENCE [LARGE SCALE GENOMIC DNA]</scope>
</reference>
<evidence type="ECO:0000313" key="2">
    <source>
        <dbReference type="EMBL" id="PKU39089.1"/>
    </source>
</evidence>
<feature type="region of interest" description="Disordered" evidence="1">
    <location>
        <begin position="44"/>
        <end position="99"/>
    </location>
</feature>
<name>A0A2I0TZ94_LIMLA</name>
<evidence type="ECO:0000256" key="1">
    <source>
        <dbReference type="SAM" id="MobiDB-lite"/>
    </source>
</evidence>